<accession>D8RC74</accession>
<dbReference type="STRING" id="88036.D8RC74"/>
<dbReference type="EMBL" id="GL377667">
    <property type="protein sequence ID" value="EFJ08952.1"/>
    <property type="molecule type" value="Genomic_DNA"/>
</dbReference>
<dbReference type="EMBL" id="GL377576">
    <property type="protein sequence ID" value="EFJ29806.1"/>
    <property type="molecule type" value="Genomic_DNA"/>
</dbReference>
<reference evidence="3 4" key="1">
    <citation type="journal article" date="2011" name="Science">
        <title>The Selaginella genome identifies genetic changes associated with the evolution of vascular plants.</title>
        <authorList>
            <person name="Banks J.A."/>
            <person name="Nishiyama T."/>
            <person name="Hasebe M."/>
            <person name="Bowman J.L."/>
            <person name="Gribskov M."/>
            <person name="dePamphilis C."/>
            <person name="Albert V.A."/>
            <person name="Aono N."/>
            <person name="Aoyama T."/>
            <person name="Ambrose B.A."/>
            <person name="Ashton N.W."/>
            <person name="Axtell M.J."/>
            <person name="Barker E."/>
            <person name="Barker M.S."/>
            <person name="Bennetzen J.L."/>
            <person name="Bonawitz N.D."/>
            <person name="Chapple C."/>
            <person name="Cheng C."/>
            <person name="Correa L.G."/>
            <person name="Dacre M."/>
            <person name="DeBarry J."/>
            <person name="Dreyer I."/>
            <person name="Elias M."/>
            <person name="Engstrom E.M."/>
            <person name="Estelle M."/>
            <person name="Feng L."/>
            <person name="Finet C."/>
            <person name="Floyd S.K."/>
            <person name="Frommer W.B."/>
            <person name="Fujita T."/>
            <person name="Gramzow L."/>
            <person name="Gutensohn M."/>
            <person name="Harholt J."/>
            <person name="Hattori M."/>
            <person name="Heyl A."/>
            <person name="Hirai T."/>
            <person name="Hiwatashi Y."/>
            <person name="Ishikawa M."/>
            <person name="Iwata M."/>
            <person name="Karol K.G."/>
            <person name="Koehler B."/>
            <person name="Kolukisaoglu U."/>
            <person name="Kubo M."/>
            <person name="Kurata T."/>
            <person name="Lalonde S."/>
            <person name="Li K."/>
            <person name="Li Y."/>
            <person name="Litt A."/>
            <person name="Lyons E."/>
            <person name="Manning G."/>
            <person name="Maruyama T."/>
            <person name="Michael T.P."/>
            <person name="Mikami K."/>
            <person name="Miyazaki S."/>
            <person name="Morinaga S."/>
            <person name="Murata T."/>
            <person name="Mueller-Roeber B."/>
            <person name="Nelson D.R."/>
            <person name="Obara M."/>
            <person name="Oguri Y."/>
            <person name="Olmstead R.G."/>
            <person name="Onodera N."/>
            <person name="Petersen B.L."/>
            <person name="Pils B."/>
            <person name="Prigge M."/>
            <person name="Rensing S.A."/>
            <person name="Riano-Pachon D.M."/>
            <person name="Roberts A.W."/>
            <person name="Sato Y."/>
            <person name="Scheller H.V."/>
            <person name="Schulz B."/>
            <person name="Schulz C."/>
            <person name="Shakirov E.V."/>
            <person name="Shibagaki N."/>
            <person name="Shinohara N."/>
            <person name="Shippen D.E."/>
            <person name="Soerensen I."/>
            <person name="Sotooka R."/>
            <person name="Sugimoto N."/>
            <person name="Sugita M."/>
            <person name="Sumikawa N."/>
            <person name="Tanurdzic M."/>
            <person name="Theissen G."/>
            <person name="Ulvskov P."/>
            <person name="Wakazuki S."/>
            <person name="Weng J.K."/>
            <person name="Willats W.W."/>
            <person name="Wipf D."/>
            <person name="Wolf P.G."/>
            <person name="Yang L."/>
            <person name="Zimmer A.D."/>
            <person name="Zhu Q."/>
            <person name="Mitros T."/>
            <person name="Hellsten U."/>
            <person name="Loque D."/>
            <person name="Otillar R."/>
            <person name="Salamov A."/>
            <person name="Schmutz J."/>
            <person name="Shapiro H."/>
            <person name="Lindquist E."/>
            <person name="Lucas S."/>
            <person name="Rokhsar D."/>
            <person name="Grigoriev I.V."/>
        </authorList>
    </citation>
    <scope>NUCLEOTIDE SEQUENCE [LARGE SCALE GENOMIC DNA]</scope>
</reference>
<dbReference type="OrthoDB" id="1842891at2759"/>
<dbReference type="OMA" id="STMHVPR"/>
<dbReference type="InParanoid" id="D8RC74"/>
<gene>
    <name evidence="2" type="ORF">SELMODRAFT_130849</name>
    <name evidence="3" type="ORF">SELMODRAFT_440510</name>
</gene>
<sequence>MGKKEDSVPPWRQPPPQRNKYEKLGMRATHEHGNTAMMYAPKRGAGMDDDAAAKDGLMDEIDPELRLAFSRNFQFLRRTFSIETLLRPLPPQIAQNVALNLGFFSRIFTQFFDPRGIRDVRSSMGLGEERSSRRVS</sequence>
<dbReference type="HOGENOM" id="CLU_115155_0_0_1"/>
<dbReference type="AlphaFoldDB" id="D8RC74"/>
<evidence type="ECO:0000313" key="3">
    <source>
        <dbReference type="EMBL" id="EFJ29806.1"/>
    </source>
</evidence>
<keyword evidence="4" id="KW-1185">Reference proteome</keyword>
<evidence type="ECO:0000256" key="1">
    <source>
        <dbReference type="SAM" id="MobiDB-lite"/>
    </source>
</evidence>
<dbReference type="PANTHER" id="PTHR37191">
    <property type="entry name" value="ZINC FINGER/BTB DOMAIN PROTEIN"/>
    <property type="match status" value="1"/>
</dbReference>
<proteinExistence type="predicted"/>
<dbReference type="Gramene" id="EFJ29806">
    <property type="protein sequence ID" value="EFJ29806"/>
    <property type="gene ID" value="SELMODRAFT_440510"/>
</dbReference>
<dbReference type="eggNOG" id="ENOG502S56Y">
    <property type="taxonomic scope" value="Eukaryota"/>
</dbReference>
<dbReference type="FunCoup" id="D8RC74">
    <property type="interactions" value="1832"/>
</dbReference>
<protein>
    <submittedName>
        <fullName evidence="3">Uncharacterized protein</fullName>
    </submittedName>
</protein>
<name>D8RC74_SELML</name>
<organism evidence="4">
    <name type="scientific">Selaginella moellendorffii</name>
    <name type="common">Spikemoss</name>
    <dbReference type="NCBI Taxonomy" id="88036"/>
    <lineage>
        <taxon>Eukaryota</taxon>
        <taxon>Viridiplantae</taxon>
        <taxon>Streptophyta</taxon>
        <taxon>Embryophyta</taxon>
        <taxon>Tracheophyta</taxon>
        <taxon>Lycopodiopsida</taxon>
        <taxon>Selaginellales</taxon>
        <taxon>Selaginellaceae</taxon>
        <taxon>Selaginella</taxon>
    </lineage>
</organism>
<feature type="region of interest" description="Disordered" evidence="1">
    <location>
        <begin position="1"/>
        <end position="20"/>
    </location>
</feature>
<dbReference type="PANTHER" id="PTHR37191:SF1">
    <property type="entry name" value="OS08G0112600 PROTEIN"/>
    <property type="match status" value="1"/>
</dbReference>
<evidence type="ECO:0000313" key="2">
    <source>
        <dbReference type="EMBL" id="EFJ08952.1"/>
    </source>
</evidence>
<dbReference type="Proteomes" id="UP000001514">
    <property type="component" value="Unassembled WGS sequence"/>
</dbReference>
<dbReference type="Gramene" id="EFJ08952">
    <property type="protein sequence ID" value="EFJ08952"/>
    <property type="gene ID" value="SELMODRAFT_130849"/>
</dbReference>
<dbReference type="KEGG" id="smo:SELMODRAFT_440510"/>
<evidence type="ECO:0000313" key="4">
    <source>
        <dbReference type="Proteomes" id="UP000001514"/>
    </source>
</evidence>
<dbReference type="KEGG" id="smo:SELMODRAFT_130849"/>